<evidence type="ECO:0000313" key="3">
    <source>
        <dbReference type="EMBL" id="GBC60929.1"/>
    </source>
</evidence>
<feature type="domain" description="Glycosyltransferase subfamily 4-like N-terminal" evidence="2">
    <location>
        <begin position="17"/>
        <end position="175"/>
    </location>
</feature>
<dbReference type="Gene3D" id="3.40.50.2000">
    <property type="entry name" value="Glycogen Phosphorylase B"/>
    <property type="match status" value="2"/>
</dbReference>
<organism evidence="3 4">
    <name type="scientific">Desulfonema ishimotonii</name>
    <dbReference type="NCBI Taxonomy" id="45657"/>
    <lineage>
        <taxon>Bacteria</taxon>
        <taxon>Pseudomonadati</taxon>
        <taxon>Thermodesulfobacteriota</taxon>
        <taxon>Desulfobacteria</taxon>
        <taxon>Desulfobacterales</taxon>
        <taxon>Desulfococcaceae</taxon>
        <taxon>Desulfonema</taxon>
    </lineage>
</organism>
<reference evidence="4" key="2">
    <citation type="submission" date="2019-01" db="EMBL/GenBank/DDBJ databases">
        <title>Genome sequence of Desulfonema ishimotonii strain Tokyo 01.</title>
        <authorList>
            <person name="Fukui M."/>
        </authorList>
    </citation>
    <scope>NUCLEOTIDE SEQUENCE [LARGE SCALE GENOMIC DNA]</scope>
    <source>
        <strain evidence="4">Tokyo 01</strain>
    </source>
</reference>
<dbReference type="RefSeq" id="WP_124328281.1">
    <property type="nucleotide sequence ID" value="NZ_BEXT01000001.1"/>
</dbReference>
<protein>
    <recommendedName>
        <fullName evidence="5">Glycosyltransferase family 1 protein</fullName>
    </recommendedName>
</protein>
<feature type="domain" description="Glycosyl transferase family 1" evidence="1">
    <location>
        <begin position="226"/>
        <end position="365"/>
    </location>
</feature>
<evidence type="ECO:0000313" key="4">
    <source>
        <dbReference type="Proteomes" id="UP000288096"/>
    </source>
</evidence>
<evidence type="ECO:0008006" key="5">
    <source>
        <dbReference type="Google" id="ProtNLM"/>
    </source>
</evidence>
<name>A0A401FVD9_9BACT</name>
<comment type="caution">
    <text evidence="3">The sequence shown here is derived from an EMBL/GenBank/DDBJ whole genome shotgun (WGS) entry which is preliminary data.</text>
</comment>
<dbReference type="OrthoDB" id="9775208at2"/>
<evidence type="ECO:0000259" key="1">
    <source>
        <dbReference type="Pfam" id="PF00534"/>
    </source>
</evidence>
<dbReference type="GO" id="GO:0016757">
    <property type="term" value="F:glycosyltransferase activity"/>
    <property type="evidence" value="ECO:0007669"/>
    <property type="project" value="InterPro"/>
</dbReference>
<keyword evidence="4" id="KW-1185">Reference proteome</keyword>
<dbReference type="AlphaFoldDB" id="A0A401FVD9"/>
<evidence type="ECO:0000259" key="2">
    <source>
        <dbReference type="Pfam" id="PF13439"/>
    </source>
</evidence>
<dbReference type="PANTHER" id="PTHR12526">
    <property type="entry name" value="GLYCOSYLTRANSFERASE"/>
    <property type="match status" value="1"/>
</dbReference>
<dbReference type="Pfam" id="PF00534">
    <property type="entry name" value="Glycos_transf_1"/>
    <property type="match status" value="1"/>
</dbReference>
<sequence length="418" mass="47948">MNILIFSTNSKYSDYPVGGAETSLRLIAEKFAAIGENVVYVTQSRSKLPSVRVRMVRGVSVYEISPLKWPSFGGWLFQGLKERFARWQLLFFLVRIIRKEKIDIIHTYSEYPDTFDVLRIREKFFMDFKVVIRIAGLGWRGKVSSGNLKKEIEWVINQADAVNFISEGSRDLVFEEMGKLDMQATPRSQVVMDIGFNNNVFSRKWVWPAREPFQMAMVASFNYNNQRQKRQDLLVEAMHLLRDRNMVLHFMGQGANFSRIRDLAGKYGLEDRVIFHGYVSQRKLEDILVASHLFCLATNHEGVPKSMLEAMALGVPSIVSDVRPLNSYIQDTVNGFLCPNTPHAWAGYISDIADGRYDLRRISDNGVGYIKEKYIPDENIITYRSAFLRLLRQSSSERFCPVVPGREPSPEDMAKPGT</sequence>
<dbReference type="Proteomes" id="UP000288096">
    <property type="component" value="Unassembled WGS sequence"/>
</dbReference>
<dbReference type="Pfam" id="PF13439">
    <property type="entry name" value="Glyco_transf_4"/>
    <property type="match status" value="1"/>
</dbReference>
<dbReference type="SUPFAM" id="SSF53756">
    <property type="entry name" value="UDP-Glycosyltransferase/glycogen phosphorylase"/>
    <property type="match status" value="1"/>
</dbReference>
<dbReference type="InterPro" id="IPR001296">
    <property type="entry name" value="Glyco_trans_1"/>
</dbReference>
<dbReference type="InterPro" id="IPR028098">
    <property type="entry name" value="Glyco_trans_4-like_N"/>
</dbReference>
<accession>A0A401FVD9</accession>
<dbReference type="EMBL" id="BEXT01000001">
    <property type="protein sequence ID" value="GBC60929.1"/>
    <property type="molecule type" value="Genomic_DNA"/>
</dbReference>
<gene>
    <name evidence="3" type="ORF">DENIS_1889</name>
</gene>
<reference evidence="4" key="1">
    <citation type="submission" date="2017-11" db="EMBL/GenBank/DDBJ databases">
        <authorList>
            <person name="Watanabe M."/>
            <person name="Kojima H."/>
        </authorList>
    </citation>
    <scope>NUCLEOTIDE SEQUENCE [LARGE SCALE GENOMIC DNA]</scope>
    <source>
        <strain evidence="4">Tokyo 01</strain>
    </source>
</reference>
<proteinExistence type="predicted"/>